<protein>
    <submittedName>
        <fullName evidence="2">Uncharacterized protein</fullName>
    </submittedName>
</protein>
<name>A0ABU6W4D1_9FABA</name>
<sequence>MSIEEDGALGGDYTAPPRIVTEYDPHRHAWVVATTTTVLQTIHLGRSVVEDPQQPIYTSLDPEPPIPTEQPPPEVICISLDSESEPEEEDSEDLSGNEVSMEEEEEELEEVEVPPSPEVEYVPYSPNTAPRQILVHPTQRKRIYTLRNRVGGGILVPRFVSTSLAKYVKDMARAMKEQAEATTLMAQQLSNASGSSNTEPTFGHVRTTFADFKKIGPP</sequence>
<proteinExistence type="predicted"/>
<keyword evidence="3" id="KW-1185">Reference proteome</keyword>
<accession>A0ABU6W4D1</accession>
<comment type="caution">
    <text evidence="2">The sequence shown here is derived from an EMBL/GenBank/DDBJ whole genome shotgun (WGS) entry which is preliminary data.</text>
</comment>
<gene>
    <name evidence="2" type="ORF">PIB30_013128</name>
</gene>
<evidence type="ECO:0000313" key="2">
    <source>
        <dbReference type="EMBL" id="MED6180751.1"/>
    </source>
</evidence>
<evidence type="ECO:0000313" key="3">
    <source>
        <dbReference type="Proteomes" id="UP001341840"/>
    </source>
</evidence>
<feature type="compositionally biased region" description="Acidic residues" evidence="1">
    <location>
        <begin position="82"/>
        <end position="112"/>
    </location>
</feature>
<reference evidence="2 3" key="1">
    <citation type="journal article" date="2023" name="Plants (Basel)">
        <title>Bridging the Gap: Combining Genomics and Transcriptomics Approaches to Understand Stylosanthes scabra, an Orphan Legume from the Brazilian Caatinga.</title>
        <authorList>
            <person name="Ferreira-Neto J.R.C."/>
            <person name="da Silva M.D."/>
            <person name="Binneck E."/>
            <person name="de Melo N.F."/>
            <person name="da Silva R.H."/>
            <person name="de Melo A.L.T.M."/>
            <person name="Pandolfi V."/>
            <person name="Bustamante F.O."/>
            <person name="Brasileiro-Vidal A.C."/>
            <person name="Benko-Iseppon A.M."/>
        </authorList>
    </citation>
    <scope>NUCLEOTIDE SEQUENCE [LARGE SCALE GENOMIC DNA]</scope>
    <source>
        <tissue evidence="2">Leaves</tissue>
    </source>
</reference>
<evidence type="ECO:0000256" key="1">
    <source>
        <dbReference type="SAM" id="MobiDB-lite"/>
    </source>
</evidence>
<organism evidence="2 3">
    <name type="scientific">Stylosanthes scabra</name>
    <dbReference type="NCBI Taxonomy" id="79078"/>
    <lineage>
        <taxon>Eukaryota</taxon>
        <taxon>Viridiplantae</taxon>
        <taxon>Streptophyta</taxon>
        <taxon>Embryophyta</taxon>
        <taxon>Tracheophyta</taxon>
        <taxon>Spermatophyta</taxon>
        <taxon>Magnoliopsida</taxon>
        <taxon>eudicotyledons</taxon>
        <taxon>Gunneridae</taxon>
        <taxon>Pentapetalae</taxon>
        <taxon>rosids</taxon>
        <taxon>fabids</taxon>
        <taxon>Fabales</taxon>
        <taxon>Fabaceae</taxon>
        <taxon>Papilionoideae</taxon>
        <taxon>50 kb inversion clade</taxon>
        <taxon>dalbergioids sensu lato</taxon>
        <taxon>Dalbergieae</taxon>
        <taxon>Pterocarpus clade</taxon>
        <taxon>Stylosanthes</taxon>
    </lineage>
</organism>
<feature type="compositionally biased region" description="Pro residues" evidence="1">
    <location>
        <begin position="62"/>
        <end position="74"/>
    </location>
</feature>
<dbReference type="Proteomes" id="UP001341840">
    <property type="component" value="Unassembled WGS sequence"/>
</dbReference>
<feature type="region of interest" description="Disordered" evidence="1">
    <location>
        <begin position="53"/>
        <end position="118"/>
    </location>
</feature>
<dbReference type="EMBL" id="JASCZI010181276">
    <property type="protein sequence ID" value="MED6180751.1"/>
    <property type="molecule type" value="Genomic_DNA"/>
</dbReference>